<dbReference type="EMBL" id="CP005986">
    <property type="protein sequence ID" value="AIA55692.1"/>
    <property type="molecule type" value="Genomic_DNA"/>
</dbReference>
<dbReference type="AlphaFoldDB" id="A0A060A0K5"/>
<keyword evidence="4 5" id="KW-0472">Membrane</keyword>
<evidence type="ECO:0000256" key="1">
    <source>
        <dbReference type="ARBA" id="ARBA00004167"/>
    </source>
</evidence>
<reference evidence="7 8" key="1">
    <citation type="journal article" date="2009" name="J. Bacteriol.">
        <title>Draft genome sequence of the extremely acidophilic bacterium Acidithiobacillus caldus ATCC 51756 reveals metabolic versatility in the genus Acidithiobacillus.</title>
        <authorList>
            <person name="Valdes J."/>
            <person name="Quatrini R."/>
            <person name="Hallberg K."/>
            <person name="Dopson M."/>
            <person name="Valenzuela P.D."/>
            <person name="Holmes D.S."/>
        </authorList>
    </citation>
    <scope>NUCLEOTIDE SEQUENCE [LARGE SCALE GENOMIC DNA]</scope>
    <source>
        <strain evidence="8">ATCC 51756 / DSM 8584 / KU</strain>
    </source>
</reference>
<organism evidence="7 8">
    <name type="scientific">Acidithiobacillus caldus (strain ATCC 51756 / DSM 8584 / KU)</name>
    <dbReference type="NCBI Taxonomy" id="637389"/>
    <lineage>
        <taxon>Bacteria</taxon>
        <taxon>Pseudomonadati</taxon>
        <taxon>Pseudomonadota</taxon>
        <taxon>Acidithiobacillia</taxon>
        <taxon>Acidithiobacillales</taxon>
        <taxon>Acidithiobacillaceae</taxon>
        <taxon>Acidithiobacillus</taxon>
    </lineage>
</organism>
<sequence>MADQGKETGKTKEEYLLARREWLERYGDYIAQARNWRTMAFVSIGIALVFGAGMVYEADRVHVVPYVVEVDKMGDTVHLAEAVRAGTYDLPVVRHVIANWVRRVRERLPVVAAEKQIYTSTYDIVGNKESQALTAYYQRHNPYSNYSKNLGGRTVEITSILPLGTPTAKGGTMQVQWTETQYGSGGEIQWQRDYEGNVTYRIEPVSNNPKILKVDPFGIFITNFNWNRIP</sequence>
<comment type="subcellular location">
    <subcellularLocation>
        <location evidence="1">Membrane</location>
        <topology evidence="1">Single-pass membrane protein</topology>
    </subcellularLocation>
</comment>
<evidence type="ECO:0000256" key="2">
    <source>
        <dbReference type="ARBA" id="ARBA00022692"/>
    </source>
</evidence>
<dbReference type="Pfam" id="PF04335">
    <property type="entry name" value="VirB8"/>
    <property type="match status" value="1"/>
</dbReference>
<protein>
    <submittedName>
        <fullName evidence="7">Conjugative transfer protein TrbF</fullName>
    </submittedName>
</protein>
<dbReference type="SUPFAM" id="SSF54427">
    <property type="entry name" value="NTF2-like"/>
    <property type="match status" value="1"/>
</dbReference>
<dbReference type="InterPro" id="IPR007430">
    <property type="entry name" value="VirB8"/>
</dbReference>
<gene>
    <name evidence="7" type="ORF">Acaty_c1833</name>
</gene>
<proteinExistence type="predicted"/>
<feature type="domain" description="Bacterial virulence protein VirB8" evidence="6">
    <location>
        <begin position="18"/>
        <end position="227"/>
    </location>
</feature>
<dbReference type="eggNOG" id="COG3701">
    <property type="taxonomic scope" value="Bacteria"/>
</dbReference>
<keyword evidence="3 5" id="KW-1133">Transmembrane helix</keyword>
<evidence type="ECO:0000256" key="4">
    <source>
        <dbReference type="ARBA" id="ARBA00023136"/>
    </source>
</evidence>
<dbReference type="InterPro" id="IPR032710">
    <property type="entry name" value="NTF2-like_dom_sf"/>
</dbReference>
<accession>A0A060A0K5</accession>
<dbReference type="Proteomes" id="UP000005522">
    <property type="component" value="Chromosome"/>
</dbReference>
<dbReference type="Gene3D" id="3.10.450.230">
    <property type="entry name" value="VirB8 protein"/>
    <property type="match status" value="1"/>
</dbReference>
<dbReference type="RefSeq" id="WP_004872901.1">
    <property type="nucleotide sequence ID" value="NZ_CP005986.1"/>
</dbReference>
<dbReference type="CDD" id="cd16425">
    <property type="entry name" value="TrbF"/>
    <property type="match status" value="1"/>
</dbReference>
<evidence type="ECO:0000256" key="5">
    <source>
        <dbReference type="SAM" id="Phobius"/>
    </source>
</evidence>
<dbReference type="KEGG" id="acz:Acaty_c1833"/>
<dbReference type="HOGENOM" id="CLU_076026_1_0_6"/>
<dbReference type="InterPro" id="IPR035658">
    <property type="entry name" value="TrbF"/>
</dbReference>
<evidence type="ECO:0000259" key="6">
    <source>
        <dbReference type="Pfam" id="PF04335"/>
    </source>
</evidence>
<evidence type="ECO:0000256" key="3">
    <source>
        <dbReference type="ARBA" id="ARBA00022989"/>
    </source>
</evidence>
<dbReference type="GO" id="GO:0016020">
    <property type="term" value="C:membrane"/>
    <property type="evidence" value="ECO:0007669"/>
    <property type="project" value="UniProtKB-SubCell"/>
</dbReference>
<feature type="transmembrane region" description="Helical" evidence="5">
    <location>
        <begin position="38"/>
        <end position="56"/>
    </location>
</feature>
<keyword evidence="2 5" id="KW-0812">Transmembrane</keyword>
<name>A0A060A0K5_ACICK</name>
<evidence type="ECO:0000313" key="8">
    <source>
        <dbReference type="Proteomes" id="UP000005522"/>
    </source>
</evidence>
<evidence type="ECO:0000313" key="7">
    <source>
        <dbReference type="EMBL" id="AIA55692.1"/>
    </source>
</evidence>